<gene>
    <name evidence="1" type="ORF">BpHYR1_008975</name>
</gene>
<organism evidence="1 2">
    <name type="scientific">Brachionus plicatilis</name>
    <name type="common">Marine rotifer</name>
    <name type="synonym">Brachionus muelleri</name>
    <dbReference type="NCBI Taxonomy" id="10195"/>
    <lineage>
        <taxon>Eukaryota</taxon>
        <taxon>Metazoa</taxon>
        <taxon>Spiralia</taxon>
        <taxon>Gnathifera</taxon>
        <taxon>Rotifera</taxon>
        <taxon>Eurotatoria</taxon>
        <taxon>Monogononta</taxon>
        <taxon>Pseudotrocha</taxon>
        <taxon>Ploima</taxon>
        <taxon>Brachionidae</taxon>
        <taxon>Brachionus</taxon>
    </lineage>
</organism>
<dbReference type="AlphaFoldDB" id="A0A3M7QLR6"/>
<name>A0A3M7QLR6_BRAPC</name>
<sequence>MKPAAINFGILKNDASFKKKTFNLPVRKNRIKTIASSSILNVLYHKLRKEQFFIKKFIPQFP</sequence>
<dbReference type="Proteomes" id="UP000276133">
    <property type="component" value="Unassembled WGS sequence"/>
</dbReference>
<dbReference type="EMBL" id="REGN01005735">
    <property type="protein sequence ID" value="RNA12240.1"/>
    <property type="molecule type" value="Genomic_DNA"/>
</dbReference>
<reference evidence="1 2" key="1">
    <citation type="journal article" date="2018" name="Sci. Rep.">
        <title>Genomic signatures of local adaptation to the degree of environmental predictability in rotifers.</title>
        <authorList>
            <person name="Franch-Gras L."/>
            <person name="Hahn C."/>
            <person name="Garcia-Roger E.M."/>
            <person name="Carmona M.J."/>
            <person name="Serra M."/>
            <person name="Gomez A."/>
        </authorList>
    </citation>
    <scope>NUCLEOTIDE SEQUENCE [LARGE SCALE GENOMIC DNA]</scope>
    <source>
        <strain evidence="1">HYR1</strain>
    </source>
</reference>
<keyword evidence="2" id="KW-1185">Reference proteome</keyword>
<protein>
    <submittedName>
        <fullName evidence="1">Uncharacterized protein</fullName>
    </submittedName>
</protein>
<comment type="caution">
    <text evidence="1">The sequence shown here is derived from an EMBL/GenBank/DDBJ whole genome shotgun (WGS) entry which is preliminary data.</text>
</comment>
<proteinExistence type="predicted"/>
<evidence type="ECO:0000313" key="1">
    <source>
        <dbReference type="EMBL" id="RNA12240.1"/>
    </source>
</evidence>
<evidence type="ECO:0000313" key="2">
    <source>
        <dbReference type="Proteomes" id="UP000276133"/>
    </source>
</evidence>
<accession>A0A3M7QLR6</accession>